<dbReference type="EMBL" id="ASGP02000002">
    <property type="protein sequence ID" value="KAH9520934.1"/>
    <property type="molecule type" value="Genomic_DNA"/>
</dbReference>
<protein>
    <recommendedName>
        <fullName evidence="4">Secreted protein</fullName>
    </recommendedName>
</protein>
<evidence type="ECO:0000256" key="1">
    <source>
        <dbReference type="SAM" id="SignalP"/>
    </source>
</evidence>
<keyword evidence="1" id="KW-0732">Signal</keyword>
<comment type="caution">
    <text evidence="2">The sequence shown here is derived from an EMBL/GenBank/DDBJ whole genome shotgun (WGS) entry which is preliminary data.</text>
</comment>
<gene>
    <name evidence="2" type="ORF">DERF_004612</name>
</gene>
<organism evidence="2 3">
    <name type="scientific">Dermatophagoides farinae</name>
    <name type="common">American house dust mite</name>
    <dbReference type="NCBI Taxonomy" id="6954"/>
    <lineage>
        <taxon>Eukaryota</taxon>
        <taxon>Metazoa</taxon>
        <taxon>Ecdysozoa</taxon>
        <taxon>Arthropoda</taxon>
        <taxon>Chelicerata</taxon>
        <taxon>Arachnida</taxon>
        <taxon>Acari</taxon>
        <taxon>Acariformes</taxon>
        <taxon>Sarcoptiformes</taxon>
        <taxon>Astigmata</taxon>
        <taxon>Psoroptidia</taxon>
        <taxon>Analgoidea</taxon>
        <taxon>Pyroglyphidae</taxon>
        <taxon>Dermatophagoidinae</taxon>
        <taxon>Dermatophagoides</taxon>
    </lineage>
</organism>
<name>A0A922I6H7_DERFA</name>
<evidence type="ECO:0008006" key="4">
    <source>
        <dbReference type="Google" id="ProtNLM"/>
    </source>
</evidence>
<sequence>MAAIQRFSLLFINICLILIVNQSKLSSSSSSFYPYSISNSTLWCWLKISGHYSQANYHCVFFCMLHNEIMKMNSQDSSLSPGG</sequence>
<reference evidence="2" key="1">
    <citation type="submission" date="2013-05" db="EMBL/GenBank/DDBJ databases">
        <authorList>
            <person name="Yim A.K.Y."/>
            <person name="Chan T.F."/>
            <person name="Ji K.M."/>
            <person name="Liu X.Y."/>
            <person name="Zhou J.W."/>
            <person name="Li R.Q."/>
            <person name="Yang K.Y."/>
            <person name="Li J."/>
            <person name="Li M."/>
            <person name="Law P.T.W."/>
            <person name="Wu Y.L."/>
            <person name="Cai Z.L."/>
            <person name="Qin H."/>
            <person name="Bao Y."/>
            <person name="Leung R.K.K."/>
            <person name="Ng P.K.S."/>
            <person name="Zou J."/>
            <person name="Zhong X.J."/>
            <person name="Ran P.X."/>
            <person name="Zhong N.S."/>
            <person name="Liu Z.G."/>
            <person name="Tsui S.K.W."/>
        </authorList>
    </citation>
    <scope>NUCLEOTIDE SEQUENCE</scope>
    <source>
        <strain evidence="2">Derf</strain>
        <tissue evidence="2">Whole organism</tissue>
    </source>
</reference>
<evidence type="ECO:0000313" key="2">
    <source>
        <dbReference type="EMBL" id="KAH9520934.1"/>
    </source>
</evidence>
<dbReference type="AlphaFoldDB" id="A0A922I6H7"/>
<reference evidence="2" key="2">
    <citation type="journal article" date="2022" name="Res Sq">
        <title>Comparative Genomics Reveals Insights into the Divergent Evolution of Astigmatic Mites and Household Pest Adaptations.</title>
        <authorList>
            <person name="Xiong Q."/>
            <person name="Wan A.T.-Y."/>
            <person name="Liu X.-Y."/>
            <person name="Fung C.S.-H."/>
            <person name="Xiao X."/>
            <person name="Malainual N."/>
            <person name="Hou J."/>
            <person name="Wang L."/>
            <person name="Wang M."/>
            <person name="Yang K."/>
            <person name="Cui Y."/>
            <person name="Leung E."/>
            <person name="Nong W."/>
            <person name="Shin S.-K."/>
            <person name="Au S."/>
            <person name="Jeong K.Y."/>
            <person name="Chew F.T."/>
            <person name="Hui J."/>
            <person name="Leung T.F."/>
            <person name="Tungtrongchitr A."/>
            <person name="Zhong N."/>
            <person name="Liu Z."/>
            <person name="Tsui S."/>
        </authorList>
    </citation>
    <scope>NUCLEOTIDE SEQUENCE</scope>
    <source>
        <strain evidence="2">Derf</strain>
        <tissue evidence="2">Whole organism</tissue>
    </source>
</reference>
<proteinExistence type="predicted"/>
<dbReference type="Proteomes" id="UP000790347">
    <property type="component" value="Unassembled WGS sequence"/>
</dbReference>
<evidence type="ECO:0000313" key="3">
    <source>
        <dbReference type="Proteomes" id="UP000790347"/>
    </source>
</evidence>
<keyword evidence="3" id="KW-1185">Reference proteome</keyword>
<accession>A0A922I6H7</accession>
<feature type="chain" id="PRO_5037803819" description="Secreted protein" evidence="1">
    <location>
        <begin position="23"/>
        <end position="83"/>
    </location>
</feature>
<feature type="signal peptide" evidence="1">
    <location>
        <begin position="1"/>
        <end position="22"/>
    </location>
</feature>